<gene>
    <name evidence="3" type="ORF">L2764_16570</name>
</gene>
<keyword evidence="1" id="KW-0472">Membrane</keyword>
<protein>
    <submittedName>
        <fullName evidence="3">Tetratricopeptide repeat protein</fullName>
    </submittedName>
</protein>
<dbReference type="EMBL" id="JAKIKS010000071">
    <property type="protein sequence ID" value="MCL1126042.1"/>
    <property type="molecule type" value="Genomic_DNA"/>
</dbReference>
<dbReference type="InterPro" id="IPR011990">
    <property type="entry name" value="TPR-like_helical_dom_sf"/>
</dbReference>
<evidence type="ECO:0000313" key="4">
    <source>
        <dbReference type="Proteomes" id="UP001203423"/>
    </source>
</evidence>
<keyword evidence="1" id="KW-1133">Transmembrane helix</keyword>
<evidence type="ECO:0000256" key="1">
    <source>
        <dbReference type="SAM" id="Phobius"/>
    </source>
</evidence>
<organism evidence="3 4">
    <name type="scientific">Shewanella surugensis</name>
    <dbReference type="NCBI Taxonomy" id="212020"/>
    <lineage>
        <taxon>Bacteria</taxon>
        <taxon>Pseudomonadati</taxon>
        <taxon>Pseudomonadota</taxon>
        <taxon>Gammaproteobacteria</taxon>
        <taxon>Alteromonadales</taxon>
        <taxon>Shewanellaceae</taxon>
        <taxon>Shewanella</taxon>
    </lineage>
</organism>
<keyword evidence="4" id="KW-1185">Reference proteome</keyword>
<evidence type="ECO:0000256" key="2">
    <source>
        <dbReference type="SAM" id="SignalP"/>
    </source>
</evidence>
<feature type="signal peptide" evidence="2">
    <location>
        <begin position="1"/>
        <end position="21"/>
    </location>
</feature>
<dbReference type="Proteomes" id="UP001203423">
    <property type="component" value="Unassembled WGS sequence"/>
</dbReference>
<dbReference type="SMART" id="SM00028">
    <property type="entry name" value="TPR"/>
    <property type="match status" value="4"/>
</dbReference>
<feature type="transmembrane region" description="Helical" evidence="1">
    <location>
        <begin position="472"/>
        <end position="493"/>
    </location>
</feature>
<dbReference type="PANTHER" id="PTHR10098">
    <property type="entry name" value="RAPSYN-RELATED"/>
    <property type="match status" value="1"/>
</dbReference>
<feature type="chain" id="PRO_5045091291" evidence="2">
    <location>
        <begin position="22"/>
        <end position="705"/>
    </location>
</feature>
<name>A0ABT0LFD4_9GAMM</name>
<evidence type="ECO:0000313" key="3">
    <source>
        <dbReference type="EMBL" id="MCL1126042.1"/>
    </source>
</evidence>
<dbReference type="RefSeq" id="WP_248941373.1">
    <property type="nucleotide sequence ID" value="NZ_JAKIKS010000071.1"/>
</dbReference>
<proteinExistence type="predicted"/>
<keyword evidence="1" id="KW-0812">Transmembrane</keyword>
<dbReference type="Gene3D" id="1.25.40.10">
    <property type="entry name" value="Tetratricopeptide repeat domain"/>
    <property type="match status" value="2"/>
</dbReference>
<reference evidence="3 4" key="1">
    <citation type="submission" date="2022-01" db="EMBL/GenBank/DDBJ databases">
        <title>Whole genome-based taxonomy of the Shewanellaceae.</title>
        <authorList>
            <person name="Martin-Rodriguez A.J."/>
        </authorList>
    </citation>
    <scope>NUCLEOTIDE SEQUENCE [LARGE SCALE GENOMIC DNA]</scope>
    <source>
        <strain evidence="3 4">DSM 17177</strain>
    </source>
</reference>
<accession>A0ABT0LFD4</accession>
<comment type="caution">
    <text evidence="3">The sequence shown here is derived from an EMBL/GenBank/DDBJ whole genome shotgun (WGS) entry which is preliminary data.</text>
</comment>
<dbReference type="SUPFAM" id="SSF48452">
    <property type="entry name" value="TPR-like"/>
    <property type="match status" value="2"/>
</dbReference>
<sequence length="705" mass="80503">MRSLLLLLPIALFLFSFSAISDDEFSKEVRLRETPNLVLQETLESLPTSFTFQDKMEFSRLVNASHLNNQQLKSQLMLLARGYMLADIKVNNRFTIAKNIIDSLEVVIDTPFEKSMLLMLQGRYIGRVQQDYSSAIRLYKQALDQIGLQASPKERLLKYILYEDLGLMHRIIRQDDLSLSYLNQCKTLAFAIENSYLIVQAEIYLGRYHQKKKELTEALEHFTEAIVLSGQVKMPALRAELYMQIARVYKNLAQWDDALKYTQEASVVFTEIKKEHKIIAAIRLMAMIYSEKGQLNYAIDYHLTALQSDIHLGNHIGQAIDYHNLGEAYFRNEDYKTAFSYLKKADIIFSEKKTDHYLVYNDLLLADVSLALKKYPMARRFAINAYDKANKFNLLDEKKQALQLEISIYKHLNDFARALTALESWIQLDSITPIGKKNDSHSNAILAQQKLQSTLFKAKHLHNTAPPLQTQFYLFIGTGVGLLIFMSVAYIGLWRNRQKLKHLLTQQSQYLSVDPLANIPGYRAFISALSNTNLNKPSSIILCSLTDQLNADLSLGFQNNRTLHQSQHTAIAHALNAKVYHIRSGLFALLIPSNIDASHCIKVIRNCINAHQWQTSLHIGLLNLPLHANPAIKIDIETHFGTAQMMLAGAMSLGKEQDFYVTMTTFDFAPATIFSSPLYQQLKRNIERGLIKIETNGDKNSIIWP</sequence>
<dbReference type="Pfam" id="PF13424">
    <property type="entry name" value="TPR_12"/>
    <property type="match status" value="1"/>
</dbReference>
<keyword evidence="2" id="KW-0732">Signal</keyword>
<dbReference type="InterPro" id="IPR019734">
    <property type="entry name" value="TPR_rpt"/>
</dbReference>